<dbReference type="Proteomes" id="UP000789595">
    <property type="component" value="Unassembled WGS sequence"/>
</dbReference>
<feature type="non-terminal residue" evidence="1">
    <location>
        <position position="1"/>
    </location>
</feature>
<reference evidence="1" key="1">
    <citation type="submission" date="2021-11" db="EMBL/GenBank/DDBJ databases">
        <authorList>
            <consortium name="Genoscope - CEA"/>
            <person name="William W."/>
        </authorList>
    </citation>
    <scope>NUCLEOTIDE SEQUENCE</scope>
</reference>
<protein>
    <submittedName>
        <fullName evidence="1">Uncharacterized protein</fullName>
    </submittedName>
</protein>
<sequence length="276" mass="28472">APTYSIYFTAFWTFSSCAATASFAFEAATAAPRASQPTLAPTSPPRTAPIPAVWNVALIPANGPAGSASSPRSGTAPGSDTFGRSTFSGSTDWTSGGSAAFASLIGFKTAPTAFALVVSTCSKALALACATLSTAASFASNTESLASNTESLASKTESLSESKSKARRCVPEKSNASRCVPSSFKIEAAQVVGVRRRAGAAWKPAVIPHEIKSRAALAWRMVLQPWDARPREQAMLAGREAANEGVRGSQLSGLLPGARTARFCSKIPAYLAGFQG</sequence>
<keyword evidence="2" id="KW-1185">Reference proteome</keyword>
<accession>A0A8J2SNE9</accession>
<proteinExistence type="predicted"/>
<gene>
    <name evidence="1" type="ORF">PECAL_5P03500</name>
</gene>
<comment type="caution">
    <text evidence="1">The sequence shown here is derived from an EMBL/GenBank/DDBJ whole genome shotgun (WGS) entry which is preliminary data.</text>
</comment>
<name>A0A8J2SNE9_9STRA</name>
<organism evidence="1 2">
    <name type="scientific">Pelagomonas calceolata</name>
    <dbReference type="NCBI Taxonomy" id="35677"/>
    <lineage>
        <taxon>Eukaryota</taxon>
        <taxon>Sar</taxon>
        <taxon>Stramenopiles</taxon>
        <taxon>Ochrophyta</taxon>
        <taxon>Pelagophyceae</taxon>
        <taxon>Pelagomonadales</taxon>
        <taxon>Pelagomonadaceae</taxon>
        <taxon>Pelagomonas</taxon>
    </lineage>
</organism>
<evidence type="ECO:0000313" key="2">
    <source>
        <dbReference type="Proteomes" id="UP000789595"/>
    </source>
</evidence>
<dbReference type="AlphaFoldDB" id="A0A8J2SNE9"/>
<dbReference type="EMBL" id="CAKKNE010000005">
    <property type="protein sequence ID" value="CAH0375803.1"/>
    <property type="molecule type" value="Genomic_DNA"/>
</dbReference>
<evidence type="ECO:0000313" key="1">
    <source>
        <dbReference type="EMBL" id="CAH0375803.1"/>
    </source>
</evidence>